<evidence type="ECO:0000256" key="2">
    <source>
        <dbReference type="SAM" id="MobiDB-lite"/>
    </source>
</evidence>
<reference evidence="5" key="1">
    <citation type="submission" date="2011-02" db="EMBL/GenBank/DDBJ databases">
        <title>The Genome Sequence of Capsaspora owczarzaki ATCC 30864.</title>
        <authorList>
            <person name="Russ C."/>
            <person name="Cuomo C."/>
            <person name="Burger G."/>
            <person name="Gray M.W."/>
            <person name="Holland P.W.H."/>
            <person name="King N."/>
            <person name="Lang F.B.F."/>
            <person name="Roger A.J."/>
            <person name="Ruiz-Trillo I."/>
            <person name="Young S.K."/>
            <person name="Zeng Q."/>
            <person name="Gargeya S."/>
            <person name="Alvarado L."/>
            <person name="Berlin A."/>
            <person name="Chapman S.B."/>
            <person name="Chen Z."/>
            <person name="Freedman E."/>
            <person name="Gellesch M."/>
            <person name="Goldberg J."/>
            <person name="Griggs A."/>
            <person name="Gujja S."/>
            <person name="Heilman E."/>
            <person name="Heiman D."/>
            <person name="Howarth C."/>
            <person name="Mehta T."/>
            <person name="Neiman D."/>
            <person name="Pearson M."/>
            <person name="Roberts A."/>
            <person name="Saif S."/>
            <person name="Shea T."/>
            <person name="Shenoy N."/>
            <person name="Sisk P."/>
            <person name="Stolte C."/>
            <person name="Sykes S."/>
            <person name="White J."/>
            <person name="Yandava C."/>
            <person name="Haas B."/>
            <person name="Nusbaum C."/>
            <person name="Birren B."/>
        </authorList>
    </citation>
    <scope>NUCLEOTIDE SEQUENCE</scope>
    <source>
        <strain evidence="5">ATCC 30864</strain>
    </source>
</reference>
<dbReference type="InterPro" id="IPR002087">
    <property type="entry name" value="Anti_prolifrtn"/>
</dbReference>
<feature type="region of interest" description="Disordered" evidence="2">
    <location>
        <begin position="126"/>
        <end position="165"/>
    </location>
</feature>
<dbReference type="Gene3D" id="3.90.640.90">
    <property type="entry name" value="Anti-proliferative protein, N-terminal domain"/>
    <property type="match status" value="1"/>
</dbReference>
<dbReference type="AlphaFoldDB" id="A0A0D2UCS5"/>
<dbReference type="GO" id="GO:0005634">
    <property type="term" value="C:nucleus"/>
    <property type="evidence" value="ECO:0007669"/>
    <property type="project" value="TreeGrafter"/>
</dbReference>
<proteinExistence type="inferred from homology"/>
<dbReference type="Proteomes" id="UP000008743">
    <property type="component" value="Unassembled WGS sequence"/>
</dbReference>
<keyword evidence="5" id="KW-1185">Reference proteome</keyword>
<dbReference type="InterPro" id="IPR033332">
    <property type="entry name" value="BTG"/>
</dbReference>
<feature type="domain" description="Anti-proliferative protein" evidence="3">
    <location>
        <begin position="1"/>
        <end position="112"/>
    </location>
</feature>
<dbReference type="OMA" id="YPGCKES"/>
<dbReference type="STRING" id="595528.A0A0D2UCS5"/>
<protein>
    <recommendedName>
        <fullName evidence="3">Anti-proliferative protein domain-containing protein</fullName>
    </recommendedName>
</protein>
<dbReference type="RefSeq" id="XP_004363475.1">
    <property type="nucleotide sequence ID" value="XM_004363418.2"/>
</dbReference>
<dbReference type="PANTHER" id="PTHR22978">
    <property type="entry name" value="B-CELL TRANSLOCATION GENE"/>
    <property type="match status" value="1"/>
</dbReference>
<dbReference type="GO" id="GO:0005737">
    <property type="term" value="C:cytoplasm"/>
    <property type="evidence" value="ECO:0007669"/>
    <property type="project" value="TreeGrafter"/>
</dbReference>
<dbReference type="InterPro" id="IPR036054">
    <property type="entry name" value="BTG-like_sf"/>
</dbReference>
<accession>A0A0D2UCS5</accession>
<dbReference type="InParanoid" id="A0A0D2UCS5"/>
<evidence type="ECO:0000259" key="3">
    <source>
        <dbReference type="SMART" id="SM00099"/>
    </source>
</evidence>
<evidence type="ECO:0000256" key="1">
    <source>
        <dbReference type="ARBA" id="ARBA00007989"/>
    </source>
</evidence>
<dbReference type="OrthoDB" id="19928at2759"/>
<evidence type="ECO:0000313" key="4">
    <source>
        <dbReference type="EMBL" id="KJE92856.1"/>
    </source>
</evidence>
<dbReference type="EMBL" id="KE346364">
    <property type="protein sequence ID" value="KJE92856.1"/>
    <property type="molecule type" value="Genomic_DNA"/>
</dbReference>
<dbReference type="eggNOG" id="KOG4006">
    <property type="taxonomic scope" value="Eukaryota"/>
</dbReference>
<gene>
    <name evidence="4" type="ORF">CAOG_003747</name>
</gene>
<name>A0A0D2UCS5_CAPO3</name>
<dbReference type="SUPFAM" id="SSF160696">
    <property type="entry name" value="BTG domain-like"/>
    <property type="match status" value="1"/>
</dbReference>
<organism evidence="4 5">
    <name type="scientific">Capsaspora owczarzaki (strain ATCC 30864)</name>
    <dbReference type="NCBI Taxonomy" id="595528"/>
    <lineage>
        <taxon>Eukaryota</taxon>
        <taxon>Filasterea</taxon>
        <taxon>Capsaspora</taxon>
    </lineage>
</organism>
<dbReference type="Pfam" id="PF07742">
    <property type="entry name" value="BTG"/>
    <property type="match status" value="1"/>
</dbReference>
<dbReference type="PhylomeDB" id="A0A0D2UCS5"/>
<dbReference type="SMART" id="SM00099">
    <property type="entry name" value="btg1"/>
    <property type="match status" value="1"/>
</dbReference>
<evidence type="ECO:0000313" key="5">
    <source>
        <dbReference type="Proteomes" id="UP000008743"/>
    </source>
</evidence>
<dbReference type="PANTHER" id="PTHR22978:SF22">
    <property type="entry name" value="BTG FAMILY PROTEIN"/>
    <property type="match status" value="1"/>
</dbReference>
<comment type="similarity">
    <text evidence="1">Belongs to the BTG family.</text>
</comment>
<sequence>MMVELNCAADFLCNFLKAKLPREDIDNFHQQFVHVLKQRYQSHWYNETPIRGSAYRSMTCGREHFQKHKSFLDPLLIQIVKTCNIRNIEQYFPENFTLWVDPGEVSYRIGELGSICDYYSKTTGVTPPPRELLDDGPRPSSTRTPVPIVAPGSPQLTEKAAEPVF</sequence>